<gene>
    <name evidence="1" type="ORF">FOH10_06640</name>
</gene>
<evidence type="ECO:0000313" key="2">
    <source>
        <dbReference type="Proteomes" id="UP000317039"/>
    </source>
</evidence>
<dbReference type="PANTHER" id="PTHR43845:SF1">
    <property type="entry name" value="BLR5969 PROTEIN"/>
    <property type="match status" value="1"/>
</dbReference>
<accession>A0A516NWG5</accession>
<dbReference type="EMBL" id="CP041695">
    <property type="protein sequence ID" value="QDP83256.1"/>
    <property type="molecule type" value="Genomic_DNA"/>
</dbReference>
<dbReference type="Gene3D" id="3.40.50.12780">
    <property type="entry name" value="N-terminal domain of ligase-like"/>
    <property type="match status" value="1"/>
</dbReference>
<dbReference type="SUPFAM" id="SSF56801">
    <property type="entry name" value="Acetyl-CoA synthetase-like"/>
    <property type="match status" value="1"/>
</dbReference>
<dbReference type="Proteomes" id="UP000317039">
    <property type="component" value="Chromosome"/>
</dbReference>
<protein>
    <submittedName>
        <fullName evidence="1">Phenylacetate--CoA ligase family protein</fullName>
    </submittedName>
</protein>
<organism evidence="1 2">
    <name type="scientific">Nocardia otitidiscaviarum</name>
    <dbReference type="NCBI Taxonomy" id="1823"/>
    <lineage>
        <taxon>Bacteria</taxon>
        <taxon>Bacillati</taxon>
        <taxon>Actinomycetota</taxon>
        <taxon>Actinomycetes</taxon>
        <taxon>Mycobacteriales</taxon>
        <taxon>Nocardiaceae</taxon>
        <taxon>Nocardia</taxon>
    </lineage>
</organism>
<dbReference type="GO" id="GO:0016874">
    <property type="term" value="F:ligase activity"/>
    <property type="evidence" value="ECO:0007669"/>
    <property type="project" value="UniProtKB-KW"/>
</dbReference>
<dbReference type="PANTHER" id="PTHR43845">
    <property type="entry name" value="BLR5969 PROTEIN"/>
    <property type="match status" value="1"/>
</dbReference>
<proteinExistence type="predicted"/>
<evidence type="ECO:0000313" key="1">
    <source>
        <dbReference type="EMBL" id="QDP83256.1"/>
    </source>
</evidence>
<reference evidence="1 2" key="1">
    <citation type="submission" date="2019-07" db="EMBL/GenBank/DDBJ databases">
        <title>Complete Genome Sequence and Methylome Analysis of Nocardia otitidis-caviarum NEB252.</title>
        <authorList>
            <person name="Fomenkov A."/>
            <person name="Anton B.P."/>
            <person name="Vincze T."/>
            <person name="Roberts R.J."/>
        </authorList>
    </citation>
    <scope>NUCLEOTIDE SEQUENCE [LARGE SCALE GENOMIC DNA]</scope>
    <source>
        <strain evidence="1 2">NEB252</strain>
    </source>
</reference>
<sequence length="458" mass="51097">MFQRTARHVPAYAEFLTEHGIDPSDVRTPEDFAAVPPTTKTDYLQRYRIDRLLWHGDITGAGTWSCSSGSSGHPTYWPRDMVALDEGAELYARILRHCFESPRRSTLLVIGFAMGNWIGGTYTYAAALALRRRGLPVSVIAPGIEPDTILENIERLGPHYEQVVLAGYPPFVKDVLDRAPETVLRHDIRLLLAGEAITERFRDHMLDRIGKTDRPTEICLVYGTADAGIMGHETPTTIAVRRAARTDAALGRELFGGDPIQPTFVEYDAGYRFTEVDPDGYFLFTSDSSIPLVRYRINDQGRILSADALSEALRAHGYRLPVRPSTETCGYLALHRRTDIAAAFYGLQIYPENVRAALEHADLADIVSGKFVLSVRSDEQFTQTLALRVELRTGVTPAPGFRDRLRQRVIAALDRTNGEYRRLHQTLGVAAEPDITMHDFGSAGFGPGIKHQWTDTRS</sequence>
<keyword evidence="1" id="KW-0436">Ligase</keyword>
<dbReference type="AlphaFoldDB" id="A0A516NWG5"/>
<dbReference type="InterPro" id="IPR042099">
    <property type="entry name" value="ANL_N_sf"/>
</dbReference>
<name>A0A516NWG5_9NOCA</name>
<dbReference type="KEGG" id="nod:FOH10_06640"/>